<dbReference type="RefSeq" id="WP_310074736.1">
    <property type="nucleotide sequence ID" value="NZ_JAVDVX010000006.1"/>
</dbReference>
<dbReference type="PANTHER" id="PTHR46825">
    <property type="entry name" value="D-ALANYL-D-ALANINE-CARBOXYPEPTIDASE/ENDOPEPTIDASE AMPH"/>
    <property type="match status" value="1"/>
</dbReference>
<organism evidence="3 4">
    <name type="scientific">Cellvibrio fibrivorans</name>
    <dbReference type="NCBI Taxonomy" id="126350"/>
    <lineage>
        <taxon>Bacteria</taxon>
        <taxon>Pseudomonadati</taxon>
        <taxon>Pseudomonadota</taxon>
        <taxon>Gammaproteobacteria</taxon>
        <taxon>Cellvibrionales</taxon>
        <taxon>Cellvibrionaceae</taxon>
        <taxon>Cellvibrio</taxon>
    </lineage>
</organism>
<keyword evidence="1" id="KW-0732">Signal</keyword>
<feature type="domain" description="Beta-lactamase-related" evidence="2">
    <location>
        <begin position="164"/>
        <end position="486"/>
    </location>
</feature>
<dbReference type="InterPro" id="IPR012338">
    <property type="entry name" value="Beta-lactam/transpept-like"/>
</dbReference>
<evidence type="ECO:0000256" key="1">
    <source>
        <dbReference type="SAM" id="SignalP"/>
    </source>
</evidence>
<feature type="signal peptide" evidence="1">
    <location>
        <begin position="1"/>
        <end position="32"/>
    </location>
</feature>
<gene>
    <name evidence="3" type="ORF">J2X05_003476</name>
</gene>
<dbReference type="InterPro" id="IPR001466">
    <property type="entry name" value="Beta-lactam-related"/>
</dbReference>
<accession>A0ABU1V1V9</accession>
<dbReference type="GO" id="GO:0008800">
    <property type="term" value="F:beta-lactamase activity"/>
    <property type="evidence" value="ECO:0007669"/>
    <property type="project" value="UniProtKB-EC"/>
</dbReference>
<dbReference type="Proteomes" id="UP001253595">
    <property type="component" value="Unassembled WGS sequence"/>
</dbReference>
<dbReference type="PANTHER" id="PTHR46825:SF15">
    <property type="entry name" value="BETA-LACTAMASE-RELATED DOMAIN-CONTAINING PROTEIN"/>
    <property type="match status" value="1"/>
</dbReference>
<name>A0ABU1V1V9_9GAMM</name>
<protein>
    <submittedName>
        <fullName evidence="3">Beta-lactamase class C</fullName>
        <ecNumber evidence="3">3.5.2.6</ecNumber>
    </submittedName>
</protein>
<dbReference type="SUPFAM" id="SSF56601">
    <property type="entry name" value="beta-lactamase/transpeptidase-like"/>
    <property type="match status" value="1"/>
</dbReference>
<comment type="caution">
    <text evidence="3">The sequence shown here is derived from an EMBL/GenBank/DDBJ whole genome shotgun (WGS) entry which is preliminary data.</text>
</comment>
<evidence type="ECO:0000259" key="2">
    <source>
        <dbReference type="Pfam" id="PF00144"/>
    </source>
</evidence>
<proteinExistence type="predicted"/>
<dbReference type="EMBL" id="JAVDVX010000006">
    <property type="protein sequence ID" value="MDR7091441.1"/>
    <property type="molecule type" value="Genomic_DNA"/>
</dbReference>
<keyword evidence="4" id="KW-1185">Reference proteome</keyword>
<feature type="chain" id="PRO_5046745896" evidence="1">
    <location>
        <begin position="33"/>
        <end position="514"/>
    </location>
</feature>
<dbReference type="Gene3D" id="3.40.710.10">
    <property type="entry name" value="DD-peptidase/beta-lactamase superfamily"/>
    <property type="match status" value="1"/>
</dbReference>
<keyword evidence="3" id="KW-0378">Hydrolase</keyword>
<dbReference type="Pfam" id="PF00144">
    <property type="entry name" value="Beta-lactamase"/>
    <property type="match status" value="1"/>
</dbReference>
<evidence type="ECO:0000313" key="3">
    <source>
        <dbReference type="EMBL" id="MDR7091441.1"/>
    </source>
</evidence>
<reference evidence="3 4" key="1">
    <citation type="submission" date="2023-07" db="EMBL/GenBank/DDBJ databases">
        <title>Sorghum-associated microbial communities from plants grown in Nebraska, USA.</title>
        <authorList>
            <person name="Schachtman D."/>
        </authorList>
    </citation>
    <scope>NUCLEOTIDE SEQUENCE [LARGE SCALE GENOMIC DNA]</scope>
    <source>
        <strain evidence="3 4">BE190</strain>
    </source>
</reference>
<evidence type="ECO:0000313" key="4">
    <source>
        <dbReference type="Proteomes" id="UP001253595"/>
    </source>
</evidence>
<dbReference type="EC" id="3.5.2.6" evidence="3"/>
<dbReference type="InterPro" id="IPR050491">
    <property type="entry name" value="AmpC-like"/>
</dbReference>
<sequence length="514" mass="55172">MRSTISSNLHTWGRLAAAAALSLLIMAPLVQASGEKRVTVPIALPFQQATSLSSSSVAATTAAALPNPNAIQPMPYTQAPAPAVVALYSSAAYSSAEALSSAVQVANVSSVATSSAAPAVKAAVAKEARPAAVNIPVVTTAPIKAPRYPVGHPEAFVPEFEDYIAKKVAPFVPGVAVVIVSGGQIKSLNGYGVRRAGTRETITPDTVFRLASLSKAVAATSASVLVNEGKISWDTTVTSVLPNITFSNARYGKQLTLRHALSQSSGLPRHTYSHFIDANKSYADSVARLRYVNFVCPPGKCFAYQNVMYSLSGDMIKNKAGMSFEQYTEEKIFDPLGMRSASYGLASYNASPNRAAPHVNNGKRWIPTAVTGNWYRVAPAAGVNASIVDMSRFLLAQMGKRQDVLPLSVLNPIQSRVTKNTPAQNYYGVRKAVGNTAYGMGWRVFDYGRNKNFIHHGGHVKGFRTEMVFNRDLQIGMVFLSNSETRLARDVIFKFLDSYERAQTAARGAAKKKK</sequence>